<dbReference type="InterPro" id="IPR004843">
    <property type="entry name" value="Calcineurin-like_PHP"/>
</dbReference>
<comment type="caution">
    <text evidence="5">The sequence shown here is derived from an EMBL/GenBank/DDBJ whole genome shotgun (WGS) entry which is preliminary data.</text>
</comment>
<proteinExistence type="inferred from homology"/>
<keyword evidence="2" id="KW-0378">Hydrolase</keyword>
<dbReference type="Pfam" id="PF00149">
    <property type="entry name" value="Metallophos"/>
    <property type="match status" value="1"/>
</dbReference>
<dbReference type="GO" id="GO:0009166">
    <property type="term" value="P:nucleotide catabolic process"/>
    <property type="evidence" value="ECO:0007669"/>
    <property type="project" value="InterPro"/>
</dbReference>
<dbReference type="InterPro" id="IPR008334">
    <property type="entry name" value="5'-Nucleotdase_C"/>
</dbReference>
<evidence type="ECO:0000256" key="2">
    <source>
        <dbReference type="RuleBase" id="RU362119"/>
    </source>
</evidence>
<dbReference type="Pfam" id="PF02872">
    <property type="entry name" value="5_nucleotid_C"/>
    <property type="match status" value="1"/>
</dbReference>
<keyword evidence="1" id="KW-0732">Signal</keyword>
<dbReference type="InterPro" id="IPR029052">
    <property type="entry name" value="Metallo-depent_PP-like"/>
</dbReference>
<dbReference type="RefSeq" id="WP_057801527.1">
    <property type="nucleotide sequence ID" value="NZ_JQBX01000002.1"/>
</dbReference>
<keyword evidence="2" id="KW-0547">Nucleotide-binding</keyword>
<dbReference type="PANTHER" id="PTHR11575:SF6">
    <property type="entry name" value="2',3'-CYCLIC-NUCLEOTIDE 2'-PHOSPHODIESTERASE_3'-NUCLEOTIDASE"/>
    <property type="match status" value="1"/>
</dbReference>
<protein>
    <submittedName>
        <fullName evidence="5">Putative 2,3-cyclic-nucleotide 2-phosphodiesterase</fullName>
    </submittedName>
</protein>
<evidence type="ECO:0000313" key="6">
    <source>
        <dbReference type="Proteomes" id="UP000051859"/>
    </source>
</evidence>
<dbReference type="EMBL" id="JQBX01000002">
    <property type="protein sequence ID" value="KRN95007.1"/>
    <property type="molecule type" value="Genomic_DNA"/>
</dbReference>
<organism evidence="5 6">
    <name type="scientific">Pediococcus stilesii</name>
    <dbReference type="NCBI Taxonomy" id="331679"/>
    <lineage>
        <taxon>Bacteria</taxon>
        <taxon>Bacillati</taxon>
        <taxon>Bacillota</taxon>
        <taxon>Bacilli</taxon>
        <taxon>Lactobacillales</taxon>
        <taxon>Lactobacillaceae</taxon>
        <taxon>Pediococcus</taxon>
    </lineage>
</organism>
<dbReference type="GO" id="GO:0016788">
    <property type="term" value="F:hydrolase activity, acting on ester bonds"/>
    <property type="evidence" value="ECO:0007669"/>
    <property type="project" value="InterPro"/>
</dbReference>
<feature type="domain" description="Calcineurin-like phosphoesterase" evidence="3">
    <location>
        <begin position="4"/>
        <end position="238"/>
    </location>
</feature>
<dbReference type="SUPFAM" id="SSF55816">
    <property type="entry name" value="5'-nucleotidase (syn. UDP-sugar hydrolase), C-terminal domain"/>
    <property type="match status" value="1"/>
</dbReference>
<dbReference type="PROSITE" id="PS00786">
    <property type="entry name" value="5_NUCLEOTIDASE_2"/>
    <property type="match status" value="1"/>
</dbReference>
<dbReference type="GO" id="GO:0030288">
    <property type="term" value="C:outer membrane-bounded periplasmic space"/>
    <property type="evidence" value="ECO:0007669"/>
    <property type="project" value="TreeGrafter"/>
</dbReference>
<dbReference type="InterPro" id="IPR036907">
    <property type="entry name" value="5'-Nucleotdase_C_sf"/>
</dbReference>
<dbReference type="PATRIC" id="fig|331679.3.peg.803"/>
<name>A0A0R2KZN4_9LACO</name>
<gene>
    <name evidence="5" type="ORF">IV81_GL000797</name>
</gene>
<sequence length="518" mass="57699">MKIKIISTSDVHGYIYPTNYSTANDVKPYGMLKAATIIHDIKHQATDDEIVIAVENGDWIQGSSFANYIARQKADNKHAIFSEITSLIGYDAGILGNHEFNYGLDYIRTSESKRKYPILGANIDGGIKQKIVDQPYVILEQKGIKIAVLGLTTQYIPNWEKPKNIEGLKFNSAVEVAKKYVPKLKKLADVVVVAYHGGFEADLSTGAPTEAMTGENEGYQILKEVEGIDALITGHQHREIAGVYHDVPVTQPGEKGVAVGEIELILNDDKKVIQKNAKLIPTAGARLFQPVRYLTAKTETEVQQWLDSPVGRVTGASLMIDDPMLARIKGHPYLDFINKVEMAATGSDIAATALFNDEVRGLGTHVTIRQILNSYGYPNTLVVEKITGTDLKLALEKSARFFAVNNGRIDISDPFKFPKVQYYNYDYYSGIEYEFDLRRPIGSRVVNLKYHNKPVENDQSLKVTLNQYRGNGGGGYGMFSNAKIIKEINVDVAELIMKYFEEHQQVKGVQPQNLNVVY</sequence>
<dbReference type="Gene3D" id="3.90.780.10">
    <property type="entry name" value="5'-Nucleotidase, C-terminal domain"/>
    <property type="match status" value="1"/>
</dbReference>
<comment type="similarity">
    <text evidence="2">Belongs to the 5'-nucleotidase family.</text>
</comment>
<dbReference type="PRINTS" id="PR01607">
    <property type="entry name" value="APYRASEFAMLY"/>
</dbReference>
<dbReference type="SUPFAM" id="SSF56300">
    <property type="entry name" value="Metallo-dependent phosphatases"/>
    <property type="match status" value="1"/>
</dbReference>
<dbReference type="STRING" id="331679.IV81_GL000797"/>
<dbReference type="AlphaFoldDB" id="A0A0R2KZN4"/>
<dbReference type="PANTHER" id="PTHR11575">
    <property type="entry name" value="5'-NUCLEOTIDASE-RELATED"/>
    <property type="match status" value="1"/>
</dbReference>
<evidence type="ECO:0000259" key="4">
    <source>
        <dbReference type="Pfam" id="PF02872"/>
    </source>
</evidence>
<dbReference type="Proteomes" id="UP000051859">
    <property type="component" value="Unassembled WGS sequence"/>
</dbReference>
<dbReference type="InterPro" id="IPR006179">
    <property type="entry name" value="5_nucleotidase/apyrase"/>
</dbReference>
<accession>A0A0R2KZN4</accession>
<dbReference type="GO" id="GO:0046872">
    <property type="term" value="F:metal ion binding"/>
    <property type="evidence" value="ECO:0007669"/>
    <property type="project" value="InterPro"/>
</dbReference>
<dbReference type="InterPro" id="IPR006146">
    <property type="entry name" value="5'-Nucleotdase_CS"/>
</dbReference>
<feature type="domain" description="5'-Nucleotidase C-terminal" evidence="4">
    <location>
        <begin position="327"/>
        <end position="480"/>
    </location>
</feature>
<evidence type="ECO:0000256" key="1">
    <source>
        <dbReference type="ARBA" id="ARBA00022729"/>
    </source>
</evidence>
<keyword evidence="6" id="KW-1185">Reference proteome</keyword>
<dbReference type="Gene3D" id="3.60.21.10">
    <property type="match status" value="1"/>
</dbReference>
<dbReference type="GO" id="GO:0000166">
    <property type="term" value="F:nucleotide binding"/>
    <property type="evidence" value="ECO:0007669"/>
    <property type="project" value="UniProtKB-KW"/>
</dbReference>
<reference evidence="5 6" key="1">
    <citation type="journal article" date="2015" name="Genome Announc.">
        <title>Expanding the biotechnology potential of lactobacilli through comparative genomics of 213 strains and associated genera.</title>
        <authorList>
            <person name="Sun Z."/>
            <person name="Harris H.M."/>
            <person name="McCann A."/>
            <person name="Guo C."/>
            <person name="Argimon S."/>
            <person name="Zhang W."/>
            <person name="Yang X."/>
            <person name="Jeffery I.B."/>
            <person name="Cooney J.C."/>
            <person name="Kagawa T.F."/>
            <person name="Liu W."/>
            <person name="Song Y."/>
            <person name="Salvetti E."/>
            <person name="Wrobel A."/>
            <person name="Rasinkangas P."/>
            <person name="Parkhill J."/>
            <person name="Rea M.C."/>
            <person name="O'Sullivan O."/>
            <person name="Ritari J."/>
            <person name="Douillard F.P."/>
            <person name="Paul Ross R."/>
            <person name="Yang R."/>
            <person name="Briner A.E."/>
            <person name="Felis G.E."/>
            <person name="de Vos W.M."/>
            <person name="Barrangou R."/>
            <person name="Klaenhammer T.R."/>
            <person name="Caufield P.W."/>
            <person name="Cui Y."/>
            <person name="Zhang H."/>
            <person name="O'Toole P.W."/>
        </authorList>
    </citation>
    <scope>NUCLEOTIDE SEQUENCE [LARGE SCALE GENOMIC DNA]</scope>
    <source>
        <strain evidence="5 6">DSM 18001</strain>
    </source>
</reference>
<evidence type="ECO:0000313" key="5">
    <source>
        <dbReference type="EMBL" id="KRN95007.1"/>
    </source>
</evidence>
<evidence type="ECO:0000259" key="3">
    <source>
        <dbReference type="Pfam" id="PF00149"/>
    </source>
</evidence>